<sequence length="358" mass="41449">MPVYKDEKRGSWFASFYYIDTSGARKRKKKEGFKTRKEALEFERDFALQTESGPKILFDDLLSLYFEDCKSRLRPTTLKAKGYILKTKILPAFTGKRINDITAKEIRLWQNQLLSTEPAFTPTYLKCINNQLSAVFNFGRKYYGLHTNPVANAGAFGRKRAEAMQFWTREEFQHFSEAIKGNDESHIAFLLLFWTGMRSGELLALQASDIILKEHSIRINKNYARLNGEDLILPTKTPKSNRMVTIPQWLCDELARFLKDTGRISSKGRLFTLNKYYLNREIHRGCQLTGLKKIRVHDLRHSHASMLIELGFAPLLIAERLGHENVQTTLETYSHLYPNKHKEVADRLQEMVLTTSST</sequence>
<evidence type="ECO:0000256" key="2">
    <source>
        <dbReference type="ARBA" id="ARBA00022908"/>
    </source>
</evidence>
<dbReference type="InterPro" id="IPR050090">
    <property type="entry name" value="Tyrosine_recombinase_XerCD"/>
</dbReference>
<comment type="caution">
    <text evidence="7">The sequence shown here is derived from an EMBL/GenBank/DDBJ whole genome shotgun (WGS) entry which is preliminary data.</text>
</comment>
<evidence type="ECO:0000313" key="7">
    <source>
        <dbReference type="EMBL" id="MPM59720.1"/>
    </source>
</evidence>
<dbReference type="Gene3D" id="1.10.443.10">
    <property type="entry name" value="Intergrase catalytic core"/>
    <property type="match status" value="1"/>
</dbReference>
<dbReference type="Pfam" id="PF14657">
    <property type="entry name" value="Arm-DNA-bind_4"/>
    <property type="match status" value="1"/>
</dbReference>
<evidence type="ECO:0000256" key="1">
    <source>
        <dbReference type="ARBA" id="ARBA00008857"/>
    </source>
</evidence>
<dbReference type="Gene3D" id="1.10.150.130">
    <property type="match status" value="1"/>
</dbReference>
<dbReference type="GO" id="GO:0015074">
    <property type="term" value="P:DNA integration"/>
    <property type="evidence" value="ECO:0007669"/>
    <property type="project" value="UniProtKB-KW"/>
</dbReference>
<dbReference type="GO" id="GO:0003677">
    <property type="term" value="F:DNA binding"/>
    <property type="evidence" value="ECO:0007669"/>
    <property type="project" value="UniProtKB-KW"/>
</dbReference>
<dbReference type="InterPro" id="IPR044068">
    <property type="entry name" value="CB"/>
</dbReference>
<evidence type="ECO:0000256" key="3">
    <source>
        <dbReference type="ARBA" id="ARBA00023125"/>
    </source>
</evidence>
<organism evidence="7">
    <name type="scientific">bioreactor metagenome</name>
    <dbReference type="NCBI Taxonomy" id="1076179"/>
    <lineage>
        <taxon>unclassified sequences</taxon>
        <taxon>metagenomes</taxon>
        <taxon>ecological metagenomes</taxon>
    </lineage>
</organism>
<dbReference type="Pfam" id="PF00589">
    <property type="entry name" value="Phage_integrase"/>
    <property type="match status" value="1"/>
</dbReference>
<protein>
    <submittedName>
        <fullName evidence="7">Tyrosine recombinase XerC</fullName>
    </submittedName>
</protein>
<feature type="domain" description="Tyr recombinase" evidence="5">
    <location>
        <begin position="162"/>
        <end position="346"/>
    </location>
</feature>
<dbReference type="GO" id="GO:0006310">
    <property type="term" value="P:DNA recombination"/>
    <property type="evidence" value="ECO:0007669"/>
    <property type="project" value="UniProtKB-KW"/>
</dbReference>
<evidence type="ECO:0000256" key="4">
    <source>
        <dbReference type="ARBA" id="ARBA00023172"/>
    </source>
</evidence>
<keyword evidence="3" id="KW-0238">DNA-binding</keyword>
<dbReference type="PANTHER" id="PTHR30349">
    <property type="entry name" value="PHAGE INTEGRASE-RELATED"/>
    <property type="match status" value="1"/>
</dbReference>
<dbReference type="SUPFAM" id="SSF56349">
    <property type="entry name" value="DNA breaking-rejoining enzymes"/>
    <property type="match status" value="1"/>
</dbReference>
<dbReference type="InterPro" id="IPR010998">
    <property type="entry name" value="Integrase_recombinase_N"/>
</dbReference>
<dbReference type="InterPro" id="IPR013762">
    <property type="entry name" value="Integrase-like_cat_sf"/>
</dbReference>
<evidence type="ECO:0000259" key="5">
    <source>
        <dbReference type="PROSITE" id="PS51898"/>
    </source>
</evidence>
<dbReference type="PANTHER" id="PTHR30349:SF64">
    <property type="entry name" value="PROPHAGE INTEGRASE INTD-RELATED"/>
    <property type="match status" value="1"/>
</dbReference>
<dbReference type="InterPro" id="IPR011010">
    <property type="entry name" value="DNA_brk_join_enz"/>
</dbReference>
<dbReference type="InterPro" id="IPR028259">
    <property type="entry name" value="AP2-like_int_N"/>
</dbReference>
<gene>
    <name evidence="7" type="primary">xerC_171</name>
    <name evidence="7" type="ORF">SDC9_106566</name>
</gene>
<evidence type="ECO:0000259" key="6">
    <source>
        <dbReference type="PROSITE" id="PS51900"/>
    </source>
</evidence>
<dbReference type="InterPro" id="IPR004107">
    <property type="entry name" value="Integrase_SAM-like_N"/>
</dbReference>
<comment type="similarity">
    <text evidence="1">Belongs to the 'phage' integrase family.</text>
</comment>
<dbReference type="AlphaFoldDB" id="A0A645B2N2"/>
<dbReference type="Pfam" id="PF14659">
    <property type="entry name" value="Phage_int_SAM_3"/>
    <property type="match status" value="1"/>
</dbReference>
<accession>A0A645B2N2</accession>
<dbReference type="EMBL" id="VSSQ01017426">
    <property type="protein sequence ID" value="MPM59720.1"/>
    <property type="molecule type" value="Genomic_DNA"/>
</dbReference>
<dbReference type="CDD" id="cd01189">
    <property type="entry name" value="INT_ICEBs1_C_like"/>
    <property type="match status" value="1"/>
</dbReference>
<dbReference type="InterPro" id="IPR002104">
    <property type="entry name" value="Integrase_catalytic"/>
</dbReference>
<dbReference type="PROSITE" id="PS51900">
    <property type="entry name" value="CB"/>
    <property type="match status" value="1"/>
</dbReference>
<reference evidence="7" key="1">
    <citation type="submission" date="2019-08" db="EMBL/GenBank/DDBJ databases">
        <authorList>
            <person name="Kucharzyk K."/>
            <person name="Murdoch R.W."/>
            <person name="Higgins S."/>
            <person name="Loffler F."/>
        </authorList>
    </citation>
    <scope>NUCLEOTIDE SEQUENCE</scope>
</reference>
<dbReference type="PROSITE" id="PS51898">
    <property type="entry name" value="TYR_RECOMBINASE"/>
    <property type="match status" value="1"/>
</dbReference>
<proteinExistence type="inferred from homology"/>
<name>A0A645B2N2_9ZZZZ</name>
<feature type="domain" description="Core-binding (CB)" evidence="6">
    <location>
        <begin position="56"/>
        <end position="140"/>
    </location>
</feature>
<keyword evidence="2" id="KW-0229">DNA integration</keyword>
<keyword evidence="4" id="KW-0233">DNA recombination</keyword>